<dbReference type="PANTHER" id="PTHR18866:SF33">
    <property type="entry name" value="METHYLCROTONOYL-COA CARBOXYLASE SUBUNIT ALPHA, MITOCHONDRIAL-RELATED"/>
    <property type="match status" value="1"/>
</dbReference>
<evidence type="ECO:0000256" key="6">
    <source>
        <dbReference type="PROSITE-ProRule" id="PRU00409"/>
    </source>
</evidence>
<evidence type="ECO:0000256" key="5">
    <source>
        <dbReference type="ARBA" id="ARBA00023267"/>
    </source>
</evidence>
<dbReference type="RefSeq" id="WP_245902201.1">
    <property type="nucleotide sequence ID" value="NZ_PZZL01000026.1"/>
</dbReference>
<dbReference type="InterPro" id="IPR005479">
    <property type="entry name" value="CPAse_ATP-bd"/>
</dbReference>
<keyword evidence="3 6" id="KW-0547">Nucleotide-binding</keyword>
<evidence type="ECO:0000259" key="8">
    <source>
        <dbReference type="PROSITE" id="PS50975"/>
    </source>
</evidence>
<sequence length="673" mass="72510">MTVIPLKPPPVVATPFRRLLVANRGEIALRIFATAREMGLETVAVYSSADARSRHVHAADRSVAIGGPLPAESYLNIPAIIAAAKASGAEAIHPGYGFLAENAAFARACREAGIVFVGPSPDSIEAMGDKARAKALMQAAGVPVVPGYQGDDQSDERLAAEAEAIGYPVMIKAVAGGGGRGMRLVREAAQFAEALRSARSEATNAFGNGTVLLEKAIEAPRHIEIQVFGDRHGNAWHVGERDCSIQRRHQKLIEEAPSPAVSPDLRHRMGEVAVKAVKALGYEGAGTLEFLLDGRGQFYFMEMNTRLQVEHRVSELNVGRDFVRWQLMIAAGEAIAPHDALARSFGHTIELRLCAEDPAQDFLPQSGRFLTWPEGIEPYARVDTAMAVGAEVPPYYDSMVAKVIVHENSRDEARAKLMAWLDRFASLGVMTNQGFLARALAHPVFAEGRATTAFIADHATDLARPVPQGLPDAVLAAAVLHDDETPEGYRYRPRHLGPPLPIRMVLEIDGRRHAVAVQQERDGTCRLSHGGTDYVIRFDEMRPDYRKEAVRCRFIHDGIADEVPYQRDGDRLFLQRGPDQVIVRDLTRAPASRSGADGSDGRVLAAMNGRVVAVHVAAGETVTAGQPVVTLEAMKMEHVHTAGAAGTVAELGAAVGEQVTTGRLLAAIMPTAS</sequence>
<dbReference type="InterPro" id="IPR011053">
    <property type="entry name" value="Single_hybrid_motif"/>
</dbReference>
<dbReference type="Pfam" id="PF00364">
    <property type="entry name" value="Biotin_lipoyl"/>
    <property type="match status" value="1"/>
</dbReference>
<dbReference type="InterPro" id="IPR050856">
    <property type="entry name" value="Biotin_carboxylase_complex"/>
</dbReference>
<dbReference type="PROSITE" id="PS50968">
    <property type="entry name" value="BIOTINYL_LIPOYL"/>
    <property type="match status" value="1"/>
</dbReference>
<evidence type="ECO:0000259" key="7">
    <source>
        <dbReference type="PROSITE" id="PS50968"/>
    </source>
</evidence>
<gene>
    <name evidence="10" type="ORF">C8P69_1269</name>
</gene>
<evidence type="ECO:0000313" key="10">
    <source>
        <dbReference type="EMBL" id="PTM48265.1"/>
    </source>
</evidence>
<dbReference type="GO" id="GO:0046872">
    <property type="term" value="F:metal ion binding"/>
    <property type="evidence" value="ECO:0007669"/>
    <property type="project" value="InterPro"/>
</dbReference>
<dbReference type="Gene3D" id="2.40.50.100">
    <property type="match status" value="1"/>
</dbReference>
<dbReference type="SMART" id="SM00878">
    <property type="entry name" value="Biotin_carb_C"/>
    <property type="match status" value="1"/>
</dbReference>
<comment type="caution">
    <text evidence="10">The sequence shown here is derived from an EMBL/GenBank/DDBJ whole genome shotgun (WGS) entry which is preliminary data.</text>
</comment>
<dbReference type="GO" id="GO:0005524">
    <property type="term" value="F:ATP binding"/>
    <property type="evidence" value="ECO:0007669"/>
    <property type="project" value="UniProtKB-UniRule"/>
</dbReference>
<evidence type="ECO:0000313" key="11">
    <source>
        <dbReference type="Proteomes" id="UP000241808"/>
    </source>
</evidence>
<name>A0A2T4YWD3_9HYPH</name>
<evidence type="ECO:0000259" key="9">
    <source>
        <dbReference type="PROSITE" id="PS50979"/>
    </source>
</evidence>
<evidence type="ECO:0000256" key="4">
    <source>
        <dbReference type="ARBA" id="ARBA00022840"/>
    </source>
</evidence>
<dbReference type="SUPFAM" id="SSF51230">
    <property type="entry name" value="Single hybrid motif"/>
    <property type="match status" value="1"/>
</dbReference>
<dbReference type="CDD" id="cd06850">
    <property type="entry name" value="biotinyl_domain"/>
    <property type="match status" value="1"/>
</dbReference>
<feature type="domain" description="Biotin carboxylation" evidence="9">
    <location>
        <begin position="15"/>
        <end position="460"/>
    </location>
</feature>
<feature type="domain" description="Lipoyl-binding" evidence="7">
    <location>
        <begin position="594"/>
        <end position="669"/>
    </location>
</feature>
<dbReference type="Proteomes" id="UP000241808">
    <property type="component" value="Unassembled WGS sequence"/>
</dbReference>
<dbReference type="Pfam" id="PF00289">
    <property type="entry name" value="Biotin_carb_N"/>
    <property type="match status" value="1"/>
</dbReference>
<dbReference type="PROSITE" id="PS50979">
    <property type="entry name" value="BC"/>
    <property type="match status" value="1"/>
</dbReference>
<keyword evidence="11" id="KW-1185">Reference proteome</keyword>
<dbReference type="InterPro" id="IPR011764">
    <property type="entry name" value="Biotin_carboxylation_dom"/>
</dbReference>
<evidence type="ECO:0000256" key="3">
    <source>
        <dbReference type="ARBA" id="ARBA00022741"/>
    </source>
</evidence>
<dbReference type="SUPFAM" id="SSF52440">
    <property type="entry name" value="PreATP-grasp domain"/>
    <property type="match status" value="1"/>
</dbReference>
<comment type="cofactor">
    <cofactor evidence="1">
        <name>biotin</name>
        <dbReference type="ChEBI" id="CHEBI:57586"/>
    </cofactor>
</comment>
<dbReference type="InterPro" id="IPR005482">
    <property type="entry name" value="Biotin_COase_C"/>
</dbReference>
<dbReference type="PROSITE" id="PS50975">
    <property type="entry name" value="ATP_GRASP"/>
    <property type="match status" value="1"/>
</dbReference>
<dbReference type="SUPFAM" id="SSF51246">
    <property type="entry name" value="Rudiment single hybrid motif"/>
    <property type="match status" value="1"/>
</dbReference>
<dbReference type="InterPro" id="IPR011054">
    <property type="entry name" value="Rudment_hybrid_motif"/>
</dbReference>
<dbReference type="PROSITE" id="PS00867">
    <property type="entry name" value="CPSASE_2"/>
    <property type="match status" value="1"/>
</dbReference>
<dbReference type="InterPro" id="IPR016185">
    <property type="entry name" value="PreATP-grasp_dom_sf"/>
</dbReference>
<dbReference type="FunFam" id="3.40.50.20:FF:000010">
    <property type="entry name" value="Propionyl-CoA carboxylase subunit alpha"/>
    <property type="match status" value="1"/>
</dbReference>
<accession>A0A2T4YWD3</accession>
<keyword evidence="2" id="KW-0436">Ligase</keyword>
<keyword evidence="5" id="KW-0092">Biotin</keyword>
<dbReference type="InterPro" id="IPR011761">
    <property type="entry name" value="ATP-grasp"/>
</dbReference>
<dbReference type="Pfam" id="PF02785">
    <property type="entry name" value="Biotin_carb_C"/>
    <property type="match status" value="1"/>
</dbReference>
<dbReference type="Gene3D" id="3.30.470.20">
    <property type="entry name" value="ATP-grasp fold, B domain"/>
    <property type="match status" value="1"/>
</dbReference>
<dbReference type="InterPro" id="IPR005481">
    <property type="entry name" value="BC-like_N"/>
</dbReference>
<dbReference type="FunFam" id="3.30.470.20:FF:000028">
    <property type="entry name" value="Methylcrotonoyl-CoA carboxylase subunit alpha, mitochondrial"/>
    <property type="match status" value="1"/>
</dbReference>
<evidence type="ECO:0000256" key="1">
    <source>
        <dbReference type="ARBA" id="ARBA00001953"/>
    </source>
</evidence>
<dbReference type="GO" id="GO:0016874">
    <property type="term" value="F:ligase activity"/>
    <property type="evidence" value="ECO:0007669"/>
    <property type="project" value="UniProtKB-KW"/>
</dbReference>
<protein>
    <submittedName>
        <fullName evidence="10">Geranyl-CoA carboxylase alpha subunit</fullName>
    </submittedName>
</protein>
<dbReference type="InterPro" id="IPR000089">
    <property type="entry name" value="Biotin_lipoyl"/>
</dbReference>
<dbReference type="AlphaFoldDB" id="A0A2T4YWD3"/>
<evidence type="ECO:0000256" key="2">
    <source>
        <dbReference type="ARBA" id="ARBA00022598"/>
    </source>
</evidence>
<dbReference type="Pfam" id="PF02786">
    <property type="entry name" value="CPSase_L_D2"/>
    <property type="match status" value="1"/>
</dbReference>
<dbReference type="PANTHER" id="PTHR18866">
    <property type="entry name" value="CARBOXYLASE:PYRUVATE/ACETYL-COA/PROPIONYL-COA CARBOXYLASE"/>
    <property type="match status" value="1"/>
</dbReference>
<keyword evidence="4 6" id="KW-0067">ATP-binding</keyword>
<dbReference type="SUPFAM" id="SSF56059">
    <property type="entry name" value="Glutathione synthetase ATP-binding domain-like"/>
    <property type="match status" value="1"/>
</dbReference>
<dbReference type="EMBL" id="PZZL01000026">
    <property type="protein sequence ID" value="PTM48265.1"/>
    <property type="molecule type" value="Genomic_DNA"/>
</dbReference>
<reference evidence="10 11" key="1">
    <citation type="submission" date="2018-04" db="EMBL/GenBank/DDBJ databases">
        <title>Genomic Encyclopedia of Archaeal and Bacterial Type Strains, Phase II (KMG-II): from individual species to whole genera.</title>
        <authorList>
            <person name="Goeker M."/>
        </authorList>
    </citation>
    <scope>NUCLEOTIDE SEQUENCE [LARGE SCALE GENOMIC DNA]</scope>
    <source>
        <strain evidence="10 11">DSM 25521</strain>
    </source>
</reference>
<proteinExistence type="predicted"/>
<feature type="domain" description="ATP-grasp" evidence="8">
    <location>
        <begin position="134"/>
        <end position="331"/>
    </location>
</feature>
<dbReference type="FunFam" id="3.30.1490.20:FF:000003">
    <property type="entry name" value="acetyl-CoA carboxylase isoform X1"/>
    <property type="match status" value="1"/>
</dbReference>
<organism evidence="10 11">
    <name type="scientific">Phreatobacter oligotrophus</name>
    <dbReference type="NCBI Taxonomy" id="1122261"/>
    <lineage>
        <taxon>Bacteria</taxon>
        <taxon>Pseudomonadati</taxon>
        <taxon>Pseudomonadota</taxon>
        <taxon>Alphaproteobacteria</taxon>
        <taxon>Hyphomicrobiales</taxon>
        <taxon>Phreatobacteraceae</taxon>
        <taxon>Phreatobacter</taxon>
    </lineage>
</organism>